<feature type="transmembrane region" description="Helical" evidence="8">
    <location>
        <begin position="342"/>
        <end position="370"/>
    </location>
</feature>
<proteinExistence type="inferred from homology"/>
<feature type="chain" id="PRO_5043956254" description="Prominin-like protein" evidence="9">
    <location>
        <begin position="23"/>
        <end position="750"/>
    </location>
</feature>
<protein>
    <recommendedName>
        <fullName evidence="12">Prominin-like protein</fullName>
    </recommendedName>
</protein>
<keyword evidence="4 8" id="KW-1133">Transmembrane helix</keyword>
<dbReference type="EMBL" id="JANEYF010005386">
    <property type="protein sequence ID" value="KAJ8928359.1"/>
    <property type="molecule type" value="Genomic_DNA"/>
</dbReference>
<evidence type="ECO:0000256" key="6">
    <source>
        <dbReference type="ARBA" id="ARBA00023180"/>
    </source>
</evidence>
<evidence type="ECO:0000313" key="11">
    <source>
        <dbReference type="Proteomes" id="UP001162156"/>
    </source>
</evidence>
<feature type="transmembrane region" description="Helical" evidence="8">
    <location>
        <begin position="296"/>
        <end position="321"/>
    </location>
</feature>
<evidence type="ECO:0000313" key="10">
    <source>
        <dbReference type="EMBL" id="KAJ8928359.1"/>
    </source>
</evidence>
<comment type="caution">
    <text evidence="10">The sequence shown here is derived from an EMBL/GenBank/DDBJ whole genome shotgun (WGS) entry which is preliminary data.</text>
</comment>
<evidence type="ECO:0000256" key="7">
    <source>
        <dbReference type="SAM" id="MobiDB-lite"/>
    </source>
</evidence>
<evidence type="ECO:0000256" key="4">
    <source>
        <dbReference type="ARBA" id="ARBA00022989"/>
    </source>
</evidence>
<keyword evidence="9" id="KW-0732">Signal</keyword>
<evidence type="ECO:0000256" key="1">
    <source>
        <dbReference type="ARBA" id="ARBA00004141"/>
    </source>
</evidence>
<feature type="compositionally biased region" description="Basic residues" evidence="7">
    <location>
        <begin position="705"/>
        <end position="715"/>
    </location>
</feature>
<dbReference type="PANTHER" id="PTHR22730:SF1">
    <property type="entry name" value="PROMININ-LIKE PROTEIN"/>
    <property type="match status" value="1"/>
</dbReference>
<name>A0AAV8WNR7_9CUCU</name>
<accession>A0AAV8WNR7</accession>
<evidence type="ECO:0000256" key="9">
    <source>
        <dbReference type="SAM" id="SignalP"/>
    </source>
</evidence>
<evidence type="ECO:0000256" key="3">
    <source>
        <dbReference type="ARBA" id="ARBA00022692"/>
    </source>
</evidence>
<keyword evidence="6" id="KW-0325">Glycoprotein</keyword>
<organism evidence="10 11">
    <name type="scientific">Rhamnusium bicolor</name>
    <dbReference type="NCBI Taxonomy" id="1586634"/>
    <lineage>
        <taxon>Eukaryota</taxon>
        <taxon>Metazoa</taxon>
        <taxon>Ecdysozoa</taxon>
        <taxon>Arthropoda</taxon>
        <taxon>Hexapoda</taxon>
        <taxon>Insecta</taxon>
        <taxon>Pterygota</taxon>
        <taxon>Neoptera</taxon>
        <taxon>Endopterygota</taxon>
        <taxon>Coleoptera</taxon>
        <taxon>Polyphaga</taxon>
        <taxon>Cucujiformia</taxon>
        <taxon>Chrysomeloidea</taxon>
        <taxon>Cerambycidae</taxon>
        <taxon>Lepturinae</taxon>
        <taxon>Rhagiini</taxon>
        <taxon>Rhamnusium</taxon>
    </lineage>
</organism>
<keyword evidence="3 8" id="KW-0812">Transmembrane</keyword>
<evidence type="ECO:0000256" key="5">
    <source>
        <dbReference type="ARBA" id="ARBA00023136"/>
    </source>
</evidence>
<keyword evidence="11" id="KW-1185">Reference proteome</keyword>
<comment type="similarity">
    <text evidence="2">Belongs to the prominin family.</text>
</comment>
<evidence type="ECO:0000256" key="8">
    <source>
        <dbReference type="SAM" id="Phobius"/>
    </source>
</evidence>
<gene>
    <name evidence="10" type="ORF">NQ314_019090</name>
</gene>
<dbReference type="InterPro" id="IPR008795">
    <property type="entry name" value="Prominin"/>
</dbReference>
<reference evidence="10" key="1">
    <citation type="journal article" date="2023" name="Insect Mol. Biol.">
        <title>Genome sequencing provides insights into the evolution of gene families encoding plant cell wall-degrading enzymes in longhorned beetles.</title>
        <authorList>
            <person name="Shin N.R."/>
            <person name="Okamura Y."/>
            <person name="Kirsch R."/>
            <person name="Pauchet Y."/>
        </authorList>
    </citation>
    <scope>NUCLEOTIDE SEQUENCE</scope>
    <source>
        <strain evidence="10">RBIC_L_NR</strain>
    </source>
</reference>
<feature type="transmembrane region" description="Helical" evidence="8">
    <location>
        <begin position="32"/>
        <end position="61"/>
    </location>
</feature>
<dbReference type="Pfam" id="PF05478">
    <property type="entry name" value="Prominin"/>
    <property type="match status" value="1"/>
</dbReference>
<dbReference type="GO" id="GO:0016020">
    <property type="term" value="C:membrane"/>
    <property type="evidence" value="ECO:0007669"/>
    <property type="project" value="UniProtKB-SubCell"/>
</dbReference>
<sequence>MFFIFILGLITFKNGTPQVGQAEITEILKTYWGLLVVFIILAFLAIFIPLSGLCFCCCRCYGNCGARSQPCDKKRDHCRKILQGTLLIILGTALLFCVVFAFASNQRLQDGIDKLPENLQNGKDDTNTFIKSTKSQANHLLVTNYQEFSSLFISTIDTMRKVNKDLLTTLQPCDISECVNIKNNMSQLQINIDFNKLPDVSPIINKMNELNISNLPQVAQEGKQKLKDIEEQIKYKLDDTLKDVVKQLNEAGDTIKDNLNNITTTITEIQEEINETADLIIRETNTYIRNYGQYRYYGGLAISCILLLVTICIALGLICGVCGKIPDGYKNNCCNKSVGSQFLICAVMLMFILGLLLALITIVAFSLGMASDRVVCYPLRNPENSTIINVIDEYLDADVTLKQALADCYQNKSIYIVLKLEKQFDIDTIHEKFNISSLLDRMNSLLEGIIGKDFTILSPDNEKMLETLKTFDPSINFDQFQDELRQNFINLSLDETSKKLEELVITIDENPALTNVKTGVQLSIRHINMYDEKLLVPMKELANEMFVIAQQLDTDLKMNSSSFSEAIDKLLIEIKQAEDILQQGTAILQTVATECGEMVKDQVNSYLDRISNVTKNELGQCGPLNVVINSTLTATCDRIVLPWNGFWVSLFLSLVLFVPTIIVSVKLSTLYQKYKPLGEHVETEYLYDTFADHRDYIPLNSPAGKRGKKKVKKSKKYEDHPQNTGREVVTREYATGSHLPDTRYADRAPK</sequence>
<feature type="compositionally biased region" description="Basic and acidic residues" evidence="7">
    <location>
        <begin position="740"/>
        <end position="750"/>
    </location>
</feature>
<keyword evidence="5 8" id="KW-0472">Membrane</keyword>
<feature type="region of interest" description="Disordered" evidence="7">
    <location>
        <begin position="698"/>
        <end position="750"/>
    </location>
</feature>
<evidence type="ECO:0008006" key="12">
    <source>
        <dbReference type="Google" id="ProtNLM"/>
    </source>
</evidence>
<comment type="subcellular location">
    <subcellularLocation>
        <location evidence="1">Membrane</location>
        <topology evidence="1">Multi-pass membrane protein</topology>
    </subcellularLocation>
</comment>
<dbReference type="AlphaFoldDB" id="A0AAV8WNR7"/>
<feature type="signal peptide" evidence="9">
    <location>
        <begin position="1"/>
        <end position="22"/>
    </location>
</feature>
<feature type="transmembrane region" description="Helical" evidence="8">
    <location>
        <begin position="646"/>
        <end position="665"/>
    </location>
</feature>
<dbReference type="Proteomes" id="UP001162156">
    <property type="component" value="Unassembled WGS sequence"/>
</dbReference>
<feature type="transmembrane region" description="Helical" evidence="8">
    <location>
        <begin position="81"/>
        <end position="103"/>
    </location>
</feature>
<dbReference type="PANTHER" id="PTHR22730">
    <property type="entry name" value="PROMININ PROM PROTEIN"/>
    <property type="match status" value="1"/>
</dbReference>
<dbReference type="Gene3D" id="1.20.120.20">
    <property type="entry name" value="Apolipoprotein"/>
    <property type="match status" value="1"/>
</dbReference>
<evidence type="ECO:0000256" key="2">
    <source>
        <dbReference type="ARBA" id="ARBA00006058"/>
    </source>
</evidence>